<feature type="compositionally biased region" description="Polar residues" evidence="1">
    <location>
        <begin position="392"/>
        <end position="405"/>
    </location>
</feature>
<evidence type="ECO:0000259" key="2">
    <source>
        <dbReference type="Pfam" id="PF09983"/>
    </source>
</evidence>
<keyword evidence="4" id="KW-1185">Reference proteome</keyword>
<comment type="caution">
    <text evidence="3">The sequence shown here is derived from an EMBL/GenBank/DDBJ whole genome shotgun (WGS) entry which is preliminary data.</text>
</comment>
<gene>
    <name evidence="3" type="ORF">GCM10007857_88260</name>
</gene>
<dbReference type="Proteomes" id="UP001156905">
    <property type="component" value="Unassembled WGS sequence"/>
</dbReference>
<accession>A0ABQ6BCQ6</accession>
<name>A0ABQ6BCQ6_9BRAD</name>
<dbReference type="InterPro" id="IPR036078">
    <property type="entry name" value="Spo11/TopoVI_A_sf"/>
</dbReference>
<protein>
    <recommendedName>
        <fullName evidence="2">Wadjet protein JetD C-terminal domain-containing protein</fullName>
    </recommendedName>
</protein>
<dbReference type="Gene3D" id="3.40.1360.10">
    <property type="match status" value="1"/>
</dbReference>
<evidence type="ECO:0000313" key="4">
    <source>
        <dbReference type="Proteomes" id="UP001156905"/>
    </source>
</evidence>
<evidence type="ECO:0000313" key="3">
    <source>
        <dbReference type="EMBL" id="GLR92107.1"/>
    </source>
</evidence>
<dbReference type="Pfam" id="PF09983">
    <property type="entry name" value="JetD_C"/>
    <property type="match status" value="1"/>
</dbReference>
<dbReference type="EMBL" id="BSOW01000066">
    <property type="protein sequence ID" value="GLR92107.1"/>
    <property type="molecule type" value="Genomic_DNA"/>
</dbReference>
<evidence type="ECO:0000256" key="1">
    <source>
        <dbReference type="SAM" id="MobiDB-lite"/>
    </source>
</evidence>
<proteinExistence type="predicted"/>
<sequence>MARRFTDANGLLNDLVDRFEAGAANPIAHPDYAAFPSVVVADAFLKQIREVESAGAVSLGWGRGAKRDQVAHVRLASAEILYRYLGRTPASRIAEDAAARLVAGSALHDKLKNSSSQIVEVWGRGKTWHGFASSDVDTLRHAFVLAQAILDNKHLDVDYKTFSRRTVGHSKTLERIEGAVVRLLSGIMEFPPGARPREALRAIGLERFAPPLLIAGKIDIQGADLSTIAPLYLGIAPKEADRVRFRAPPAYVLTIENFASFNRHIAEADPSRLGMTIYVGGYPSLATQQALRTIAGMVSEQTPIFHWSDIDPDGTWIFHTIERAIGRPIRPHLMSVEIAERSGQVPSKKSAPARCPPDSGIAAVAAYLAEDGAKTLEQEELDPILPGVATLPSAQTSREPSASCD</sequence>
<dbReference type="RefSeq" id="WP_284276040.1">
    <property type="nucleotide sequence ID" value="NZ_BSOW01000066.1"/>
</dbReference>
<feature type="domain" description="Wadjet protein JetD C-terminal" evidence="2">
    <location>
        <begin position="245"/>
        <end position="352"/>
    </location>
</feature>
<organism evidence="3 4">
    <name type="scientific">Bradyrhizobium iriomotense</name>
    <dbReference type="NCBI Taxonomy" id="441950"/>
    <lineage>
        <taxon>Bacteria</taxon>
        <taxon>Pseudomonadati</taxon>
        <taxon>Pseudomonadota</taxon>
        <taxon>Alphaproteobacteria</taxon>
        <taxon>Hyphomicrobiales</taxon>
        <taxon>Nitrobacteraceae</taxon>
        <taxon>Bradyrhizobium</taxon>
    </lineage>
</organism>
<dbReference type="SUPFAM" id="SSF56726">
    <property type="entry name" value="DNA topoisomerase IV, alpha subunit"/>
    <property type="match status" value="1"/>
</dbReference>
<reference evidence="4" key="1">
    <citation type="journal article" date="2019" name="Int. J. Syst. Evol. Microbiol.">
        <title>The Global Catalogue of Microorganisms (GCM) 10K type strain sequencing project: providing services to taxonomists for standard genome sequencing and annotation.</title>
        <authorList>
            <consortium name="The Broad Institute Genomics Platform"/>
            <consortium name="The Broad Institute Genome Sequencing Center for Infectious Disease"/>
            <person name="Wu L."/>
            <person name="Ma J."/>
        </authorList>
    </citation>
    <scope>NUCLEOTIDE SEQUENCE [LARGE SCALE GENOMIC DNA]</scope>
    <source>
        <strain evidence="4">NBRC 102520</strain>
    </source>
</reference>
<dbReference type="InterPro" id="IPR024534">
    <property type="entry name" value="JetD_C"/>
</dbReference>
<feature type="region of interest" description="Disordered" evidence="1">
    <location>
        <begin position="383"/>
        <end position="405"/>
    </location>
</feature>